<dbReference type="Pfam" id="PF09588">
    <property type="entry name" value="YqaJ"/>
    <property type="match status" value="1"/>
</dbReference>
<dbReference type="NCBIfam" id="TIGR03033">
    <property type="entry name" value="phage_rel_nuc"/>
    <property type="match status" value="1"/>
</dbReference>
<proteinExistence type="predicted"/>
<comment type="caution">
    <text evidence="2">The sequence shown here is derived from an EMBL/GenBank/DDBJ whole genome shotgun (WGS) entry which is preliminary data.</text>
</comment>
<reference evidence="2 3" key="1">
    <citation type="journal article" date="2020" name="Microorganisms">
        <title>Osmotic Adaptation and Compatible Solute Biosynthesis of Phototrophic Bacteria as Revealed from Genome Analyses.</title>
        <authorList>
            <person name="Imhoff J.F."/>
            <person name="Rahn T."/>
            <person name="Kunzel S."/>
            <person name="Keller A."/>
            <person name="Neulinger S.C."/>
        </authorList>
    </citation>
    <scope>NUCLEOTIDE SEQUENCE [LARGE SCALE GENOMIC DNA]</scope>
    <source>
        <strain evidence="2 3">DSM 6210</strain>
    </source>
</reference>
<dbReference type="InterPro" id="IPR017482">
    <property type="entry name" value="Lambda-type_endonuclease"/>
</dbReference>
<dbReference type="RefSeq" id="WP_200235731.1">
    <property type="nucleotide sequence ID" value="NZ_NRRV01000014.1"/>
</dbReference>
<dbReference type="InterPro" id="IPR019080">
    <property type="entry name" value="YqaJ_viral_recombinase"/>
</dbReference>
<dbReference type="EMBL" id="NRRV01000014">
    <property type="protein sequence ID" value="MBK1630654.1"/>
    <property type="molecule type" value="Genomic_DNA"/>
</dbReference>
<accession>A0ABS1CGN7</accession>
<feature type="domain" description="YqaJ viral recombinase" evidence="1">
    <location>
        <begin position="13"/>
        <end position="148"/>
    </location>
</feature>
<name>A0ABS1CGN7_9GAMM</name>
<organism evidence="2 3">
    <name type="scientific">Thiohalocapsa halophila</name>
    <dbReference type="NCBI Taxonomy" id="69359"/>
    <lineage>
        <taxon>Bacteria</taxon>
        <taxon>Pseudomonadati</taxon>
        <taxon>Pseudomonadota</taxon>
        <taxon>Gammaproteobacteria</taxon>
        <taxon>Chromatiales</taxon>
        <taxon>Chromatiaceae</taxon>
        <taxon>Thiohalocapsa</taxon>
    </lineage>
</organism>
<protein>
    <recommendedName>
        <fullName evidence="1">YqaJ viral recombinase domain-containing protein</fullName>
    </recommendedName>
</protein>
<dbReference type="InterPro" id="IPR011335">
    <property type="entry name" value="Restrct_endonuc-II-like"/>
</dbReference>
<dbReference type="SUPFAM" id="SSF52980">
    <property type="entry name" value="Restriction endonuclease-like"/>
    <property type="match status" value="1"/>
</dbReference>
<dbReference type="InterPro" id="IPR011604">
    <property type="entry name" value="PDDEXK-like_dom_sf"/>
</dbReference>
<gene>
    <name evidence="2" type="ORF">CKO31_07830</name>
</gene>
<evidence type="ECO:0000259" key="1">
    <source>
        <dbReference type="Pfam" id="PF09588"/>
    </source>
</evidence>
<keyword evidence="3" id="KW-1185">Reference proteome</keyword>
<evidence type="ECO:0000313" key="2">
    <source>
        <dbReference type="EMBL" id="MBK1630654.1"/>
    </source>
</evidence>
<sequence>MKILDISQRTSLWHAWRAKGITASESAVILGRSPYKTPLQLFNERIGFIKPEDPATKPCVRRGIAFEDHVRQGFEERHHTILLPLCVESTEHQVLRCSLDGLSDAGEPVELKVPTQSTYKQLIAQGEQATAYQLAWMQLQHQLYVTEARQGWLVFDPWLSGLEPLEFCVQRYDAFLCNELIPACLAFWEQLQAGQMPEPASEPTTATSFYF</sequence>
<dbReference type="Proteomes" id="UP000748752">
    <property type="component" value="Unassembled WGS sequence"/>
</dbReference>
<dbReference type="Gene3D" id="3.90.320.10">
    <property type="match status" value="1"/>
</dbReference>
<evidence type="ECO:0000313" key="3">
    <source>
        <dbReference type="Proteomes" id="UP000748752"/>
    </source>
</evidence>